<organism evidence="2 4">
    <name type="scientific">Streptomyces antibioticus</name>
    <dbReference type="NCBI Taxonomy" id="1890"/>
    <lineage>
        <taxon>Bacteria</taxon>
        <taxon>Bacillati</taxon>
        <taxon>Actinomycetota</taxon>
        <taxon>Actinomycetes</taxon>
        <taxon>Kitasatosporales</taxon>
        <taxon>Streptomycetaceae</taxon>
        <taxon>Streptomyces</taxon>
    </lineage>
</organism>
<evidence type="ECO:0000313" key="3">
    <source>
        <dbReference type="Proteomes" id="UP000190306"/>
    </source>
</evidence>
<evidence type="ECO:0008006" key="5">
    <source>
        <dbReference type="Google" id="ProtNLM"/>
    </source>
</evidence>
<proteinExistence type="predicted"/>
<dbReference type="EMBL" id="CP050692">
    <property type="protein sequence ID" value="QIT49294.1"/>
    <property type="molecule type" value="Genomic_DNA"/>
</dbReference>
<dbReference type="Proteomes" id="UP000502504">
    <property type="component" value="Chromosome"/>
</dbReference>
<dbReference type="Proteomes" id="UP000190306">
    <property type="component" value="Chromosome"/>
</dbReference>
<dbReference type="EMBL" id="LHQL01000014">
    <property type="protein sequence ID" value="OOQ48476.1"/>
    <property type="molecule type" value="Genomic_DNA"/>
</dbReference>
<reference evidence="1 3" key="1">
    <citation type="submission" date="2015-07" db="EMBL/GenBank/DDBJ databases">
        <title>Draft Genome Sequence of Streptomyces antibioticus, IMRU 3720 reveals insights in the evolution of actinomycin biosynthetic gene clusters in Streptomyces.</title>
        <authorList>
            <person name="Crnovcic I."/>
            <person name="Ruckert C."/>
            <person name="Kalinowksi J."/>
            <person name="Keller U."/>
        </authorList>
    </citation>
    <scope>NUCLEOTIDE SEQUENCE [LARGE SCALE GENOMIC DNA]</scope>
    <source>
        <strain evidence="1 3">DSM 41481</strain>
    </source>
</reference>
<sequence length="112" mass="12830">MNEPEEHDFPAAADYLSLLYGKKPVRETVRRLRDEKTRLRKAKDIMRASGVDLLPADNLHVRKNIEKVMRGKKLSPVLLVRRPEGLIIADGYHRVCAAYHLTEDLTVPCRLA</sequence>
<protein>
    <recommendedName>
        <fullName evidence="5">ParB/Sulfiredoxin domain-containing protein</fullName>
    </recommendedName>
</protein>
<evidence type="ECO:0000313" key="1">
    <source>
        <dbReference type="EMBL" id="OOQ48476.1"/>
    </source>
</evidence>
<evidence type="ECO:0000313" key="2">
    <source>
        <dbReference type="EMBL" id="QIT49294.1"/>
    </source>
</evidence>
<keyword evidence="3" id="KW-1185">Reference proteome</keyword>
<gene>
    <name evidence="1" type="ORF">AFM16_36845</name>
    <name evidence="2" type="ORF">HCX60_37460</name>
</gene>
<dbReference type="AlphaFoldDB" id="A0AAE7CQD9"/>
<accession>A0AAE7CQD9</accession>
<reference evidence="2 4" key="2">
    <citation type="submission" date="2020-03" db="EMBL/GenBank/DDBJ databases">
        <title>Is there a link between lipid content and antibiotic production in Streptomyces?</title>
        <authorList>
            <person name="David M."/>
            <person name="Lejeune C."/>
            <person name="Abreu S."/>
            <person name="Thibessard A."/>
            <person name="Leblond P."/>
            <person name="Chaminade P."/>
            <person name="Virolle M.-J."/>
        </authorList>
    </citation>
    <scope>NUCLEOTIDE SEQUENCE [LARGE SCALE GENOMIC DNA]</scope>
    <source>
        <strain evidence="2 4">DSM 41481</strain>
    </source>
</reference>
<evidence type="ECO:0000313" key="4">
    <source>
        <dbReference type="Proteomes" id="UP000502504"/>
    </source>
</evidence>
<name>A0AAE7CQD9_STRAT</name>